<proteinExistence type="predicted"/>
<protein>
    <recommendedName>
        <fullName evidence="3">1,4-dihydroxy-6-naphthoate synthase</fullName>
    </recommendedName>
</protein>
<accession>A0ABS3P2J8</accession>
<evidence type="ECO:0000313" key="2">
    <source>
        <dbReference type="Proteomes" id="UP000677611"/>
    </source>
</evidence>
<dbReference type="EMBL" id="JAGDQJ010000024">
    <property type="protein sequence ID" value="MBO1627411.1"/>
    <property type="molecule type" value="Genomic_DNA"/>
</dbReference>
<organism evidence="1 2">
    <name type="scientific">Bacillus arachidis</name>
    <dbReference type="NCBI Taxonomy" id="2819290"/>
    <lineage>
        <taxon>Bacteria</taxon>
        <taxon>Bacillati</taxon>
        <taxon>Bacillota</taxon>
        <taxon>Bacilli</taxon>
        <taxon>Bacillales</taxon>
        <taxon>Bacillaceae</taxon>
        <taxon>Bacillus</taxon>
    </lineage>
</organism>
<evidence type="ECO:0008006" key="3">
    <source>
        <dbReference type="Google" id="ProtNLM"/>
    </source>
</evidence>
<reference evidence="1 2" key="1">
    <citation type="submission" date="2021-03" db="EMBL/GenBank/DDBJ databases">
        <title>Identification of novel Bacillus strains.</title>
        <authorList>
            <person name="Xiao Z."/>
            <person name="Li Y."/>
            <person name="Shen J."/>
        </authorList>
    </citation>
    <scope>NUCLEOTIDE SEQUENCE [LARGE SCALE GENOMIC DNA]</scope>
    <source>
        <strain evidence="1 2">SY8</strain>
    </source>
</reference>
<evidence type="ECO:0000313" key="1">
    <source>
        <dbReference type="EMBL" id="MBO1627411.1"/>
    </source>
</evidence>
<dbReference type="Proteomes" id="UP000677611">
    <property type="component" value="Unassembled WGS sequence"/>
</dbReference>
<comment type="caution">
    <text evidence="1">The sequence shown here is derived from an EMBL/GenBank/DDBJ whole genome shotgun (WGS) entry which is preliminary data.</text>
</comment>
<sequence>MEDLYCKVFINTIQSIEELTETISVCLHLEHDKFFSIEDDYFSVDVIKNKEFDEEKSKEFPDGFLYFPYFLDIDTSDYNKSSDYKKEIRKLLVFLWEEGYQVVASCDFENELPYKGGYNQGINY</sequence>
<dbReference type="RefSeq" id="WP_208018746.1">
    <property type="nucleotide sequence ID" value="NZ_JAGDQJ010000024.1"/>
</dbReference>
<keyword evidence="2" id="KW-1185">Reference proteome</keyword>
<name>A0ABS3P2J8_9BACI</name>
<gene>
    <name evidence="1" type="ORF">J4P90_19670</name>
</gene>